<comment type="caution">
    <text evidence="1">The sequence shown here is derived from an EMBL/GenBank/DDBJ whole genome shotgun (WGS) entry which is preliminary data.</text>
</comment>
<organism evidence="1 2">
    <name type="scientific">Vibrio maritimus</name>
    <dbReference type="NCBI Taxonomy" id="990268"/>
    <lineage>
        <taxon>Bacteria</taxon>
        <taxon>Pseudomonadati</taxon>
        <taxon>Pseudomonadota</taxon>
        <taxon>Gammaproteobacteria</taxon>
        <taxon>Vibrionales</taxon>
        <taxon>Vibrionaceae</taxon>
        <taxon>Vibrio</taxon>
    </lineage>
</organism>
<dbReference type="STRING" id="990268.JCM19235_859"/>
<dbReference type="AlphaFoldDB" id="A0A090RYA3"/>
<gene>
    <name evidence="1" type="ORF">JCM19235_859</name>
</gene>
<accession>A0A090RYA3</accession>
<protein>
    <submittedName>
        <fullName evidence="1">Uncharacterized protein</fullName>
    </submittedName>
</protein>
<proteinExistence type="predicted"/>
<keyword evidence="2" id="KW-1185">Reference proteome</keyword>
<evidence type="ECO:0000313" key="2">
    <source>
        <dbReference type="Proteomes" id="UP000029228"/>
    </source>
</evidence>
<reference evidence="1 2" key="1">
    <citation type="submission" date="2014-09" db="EMBL/GenBank/DDBJ databases">
        <title>Vibrio maritimus JCM 19235. (C45) whole genome shotgun sequence.</title>
        <authorList>
            <person name="Sawabe T."/>
            <person name="Meirelles P."/>
            <person name="Nakanishi M."/>
            <person name="Sayaka M."/>
            <person name="Hattori M."/>
            <person name="Ohkuma M."/>
        </authorList>
    </citation>
    <scope>NUCLEOTIDE SEQUENCE [LARGE SCALE GENOMIC DNA]</scope>
    <source>
        <strain evidence="2">JCM19235</strain>
    </source>
</reference>
<evidence type="ECO:0000313" key="1">
    <source>
        <dbReference type="EMBL" id="GAL19503.1"/>
    </source>
</evidence>
<dbReference type="Proteomes" id="UP000029228">
    <property type="component" value="Unassembled WGS sequence"/>
</dbReference>
<dbReference type="EMBL" id="BBMR01000004">
    <property type="protein sequence ID" value="GAL19503.1"/>
    <property type="molecule type" value="Genomic_DNA"/>
</dbReference>
<name>A0A090RYA3_9VIBR</name>
<sequence>MKLEYYRQQIAEQGLRGDDLVRYIDEVAKKDRPSAIVLWSETPFDERAQAEMDAVDAAKLSIPELELMSQAAFDVNNAKFHQSVYQEAKRRSALLSSMTQRHSLFEADRLLAQQKTKQASEIYLARLEEAFLFLTPE</sequence>
<reference evidence="1 2" key="2">
    <citation type="submission" date="2014-09" db="EMBL/GenBank/DDBJ databases">
        <authorList>
            <consortium name="NBRP consortium"/>
            <person name="Sawabe T."/>
            <person name="Meirelles P."/>
            <person name="Nakanishi M."/>
            <person name="Sayaka M."/>
            <person name="Hattori M."/>
            <person name="Ohkuma M."/>
        </authorList>
    </citation>
    <scope>NUCLEOTIDE SEQUENCE [LARGE SCALE GENOMIC DNA]</scope>
    <source>
        <strain evidence="2">JCM19235</strain>
    </source>
</reference>